<reference evidence="2 3" key="2">
    <citation type="submission" date="2018-11" db="EMBL/GenBank/DDBJ databases">
        <authorList>
            <consortium name="Pathogen Informatics"/>
        </authorList>
    </citation>
    <scope>NUCLEOTIDE SEQUENCE [LARGE SCALE GENOMIC DNA]</scope>
    <source>
        <strain evidence="2 3">Egypt</strain>
    </source>
</reference>
<dbReference type="AlphaFoldDB" id="A0A183B9Z6"/>
<feature type="region of interest" description="Disordered" evidence="1">
    <location>
        <begin position="1"/>
        <end position="60"/>
    </location>
</feature>
<protein>
    <submittedName>
        <fullName evidence="4">BAT2_N domain-containing protein</fullName>
    </submittedName>
</protein>
<evidence type="ECO:0000313" key="2">
    <source>
        <dbReference type="EMBL" id="VDP93304.1"/>
    </source>
</evidence>
<evidence type="ECO:0000313" key="4">
    <source>
        <dbReference type="WBParaSite" id="ECPE_0001607101-mRNA-1"/>
    </source>
</evidence>
<keyword evidence="3" id="KW-1185">Reference proteome</keyword>
<evidence type="ECO:0000313" key="3">
    <source>
        <dbReference type="Proteomes" id="UP000272942"/>
    </source>
</evidence>
<dbReference type="EMBL" id="UZAN01062692">
    <property type="protein sequence ID" value="VDP93304.1"/>
    <property type="molecule type" value="Genomic_DNA"/>
</dbReference>
<reference evidence="4" key="1">
    <citation type="submission" date="2016-06" db="UniProtKB">
        <authorList>
            <consortium name="WormBaseParasite"/>
        </authorList>
    </citation>
    <scope>IDENTIFICATION</scope>
</reference>
<feature type="compositionally biased region" description="Polar residues" evidence="1">
    <location>
        <begin position="1"/>
        <end position="20"/>
    </location>
</feature>
<accession>A0A183B9Z6</accession>
<organism evidence="4">
    <name type="scientific">Echinostoma caproni</name>
    <dbReference type="NCBI Taxonomy" id="27848"/>
    <lineage>
        <taxon>Eukaryota</taxon>
        <taxon>Metazoa</taxon>
        <taxon>Spiralia</taxon>
        <taxon>Lophotrochozoa</taxon>
        <taxon>Platyhelminthes</taxon>
        <taxon>Trematoda</taxon>
        <taxon>Digenea</taxon>
        <taxon>Plagiorchiida</taxon>
        <taxon>Echinostomata</taxon>
        <taxon>Echinostomatoidea</taxon>
        <taxon>Echinostomatidae</taxon>
        <taxon>Echinostoma</taxon>
    </lineage>
</organism>
<name>A0A183B9Z6_9TREM</name>
<sequence>MNAGSWRTSNMTQPTLSNAAWLQPHPMSMLSQSHGQRLPENRKKPLPGDPPQHTGNAENGIALVTVSSRNMRVKNAANKGTEKTFIKPNTLLQ</sequence>
<proteinExistence type="predicted"/>
<dbReference type="WBParaSite" id="ECPE_0001607101-mRNA-1">
    <property type="protein sequence ID" value="ECPE_0001607101-mRNA-1"/>
    <property type="gene ID" value="ECPE_0001607101"/>
</dbReference>
<dbReference type="Proteomes" id="UP000272942">
    <property type="component" value="Unassembled WGS sequence"/>
</dbReference>
<gene>
    <name evidence="2" type="ORF">ECPE_LOCUS16032</name>
</gene>
<evidence type="ECO:0000256" key="1">
    <source>
        <dbReference type="SAM" id="MobiDB-lite"/>
    </source>
</evidence>